<evidence type="ECO:0000313" key="3">
    <source>
        <dbReference type="Proteomes" id="UP001595692"/>
    </source>
</evidence>
<evidence type="ECO:0000313" key="2">
    <source>
        <dbReference type="EMBL" id="MFC3914692.1"/>
    </source>
</evidence>
<proteinExistence type="predicted"/>
<feature type="chain" id="PRO_5047342223" evidence="1">
    <location>
        <begin position="19"/>
        <end position="315"/>
    </location>
</feature>
<comment type="caution">
    <text evidence="2">The sequence shown here is derived from an EMBL/GenBank/DDBJ whole genome shotgun (WGS) entry which is preliminary data.</text>
</comment>
<reference evidence="3" key="1">
    <citation type="journal article" date="2019" name="Int. J. Syst. Evol. Microbiol.">
        <title>The Global Catalogue of Microorganisms (GCM) 10K type strain sequencing project: providing services to taxonomists for standard genome sequencing and annotation.</title>
        <authorList>
            <consortium name="The Broad Institute Genomics Platform"/>
            <consortium name="The Broad Institute Genome Sequencing Center for Infectious Disease"/>
            <person name="Wu L."/>
            <person name="Ma J."/>
        </authorList>
    </citation>
    <scope>NUCLEOTIDE SEQUENCE [LARGE SCALE GENOMIC DNA]</scope>
    <source>
        <strain evidence="3">CCUG 54939</strain>
    </source>
</reference>
<keyword evidence="3" id="KW-1185">Reference proteome</keyword>
<evidence type="ECO:0000256" key="1">
    <source>
        <dbReference type="SAM" id="SignalP"/>
    </source>
</evidence>
<organism evidence="2 3">
    <name type="scientific">Pseudaeromonas sharmana</name>
    <dbReference type="NCBI Taxonomy" id="328412"/>
    <lineage>
        <taxon>Bacteria</taxon>
        <taxon>Pseudomonadati</taxon>
        <taxon>Pseudomonadota</taxon>
        <taxon>Gammaproteobacteria</taxon>
        <taxon>Aeromonadales</taxon>
        <taxon>Aeromonadaceae</taxon>
        <taxon>Pseudaeromonas</taxon>
    </lineage>
</organism>
<dbReference type="NCBIfam" id="TIGR02122">
    <property type="entry name" value="TRAP_TAXI"/>
    <property type="match status" value="1"/>
</dbReference>
<dbReference type="RefSeq" id="WP_377153958.1">
    <property type="nucleotide sequence ID" value="NZ_JBHSAF010000014.1"/>
</dbReference>
<dbReference type="PANTHER" id="PTHR42941">
    <property type="entry name" value="SLL1037 PROTEIN"/>
    <property type="match status" value="1"/>
</dbReference>
<name>A0ABV8CRB2_9GAMM</name>
<dbReference type="Proteomes" id="UP001595692">
    <property type="component" value="Unassembled WGS sequence"/>
</dbReference>
<sequence length="315" mass="34393">MRTLLFYCLLTLAPGLNALPTNLVIASGEIGGVYFQMAGEFCRLVNLQSHAVQCSVLPTDGSQENLALLADGGADMALVQGDLLLAAYRGEGVFAGHPQADLRALMATHAEPLTLVVRKSWQGGLPALRGRPVFLGPPLSGSRASASRLLALPGLLQGEWRETFPPDPQRALCQGQVDLIAIFSGHPNRFIVDLAKQCPIRLLPFNADIITAYVAMHPEYRVSQIPGRLYPELLAPIPTVATPAILVARKTLPIDFVRQLLIAFWNGRQLFNKNVSAYANLFRYPAHMLKPALLIPLHPGSEVMREEIDRAQKNN</sequence>
<dbReference type="PANTHER" id="PTHR42941:SF1">
    <property type="entry name" value="SLL1037 PROTEIN"/>
    <property type="match status" value="1"/>
</dbReference>
<dbReference type="Gene3D" id="3.40.190.10">
    <property type="entry name" value="Periplasmic binding protein-like II"/>
    <property type="match status" value="2"/>
</dbReference>
<feature type="signal peptide" evidence="1">
    <location>
        <begin position="1"/>
        <end position="18"/>
    </location>
</feature>
<accession>A0ABV8CRB2</accession>
<keyword evidence="1" id="KW-0732">Signal</keyword>
<gene>
    <name evidence="2" type="ORF">ACFOSS_14680</name>
</gene>
<dbReference type="SUPFAM" id="SSF53850">
    <property type="entry name" value="Periplasmic binding protein-like II"/>
    <property type="match status" value="1"/>
</dbReference>
<dbReference type="InterPro" id="IPR011852">
    <property type="entry name" value="TRAP_TAXI"/>
</dbReference>
<dbReference type="EMBL" id="JBHSAF010000014">
    <property type="protein sequence ID" value="MFC3914692.1"/>
    <property type="molecule type" value="Genomic_DNA"/>
</dbReference>
<protein>
    <submittedName>
        <fullName evidence="2">TAXI family TRAP transporter solute-binding subunit</fullName>
    </submittedName>
</protein>
<dbReference type="Pfam" id="PF16868">
    <property type="entry name" value="NMT1_3"/>
    <property type="match status" value="1"/>
</dbReference>